<feature type="compositionally biased region" description="Basic and acidic residues" evidence="1">
    <location>
        <begin position="75"/>
        <end position="91"/>
    </location>
</feature>
<reference evidence="2 3" key="1">
    <citation type="submission" date="2020-05" db="EMBL/GenBank/DDBJ databases">
        <title>Identification and distribution of gene clusters putatively required for synthesis of sphingolipid metabolism inhibitors in phylogenetically diverse species of the filamentous fungus Fusarium.</title>
        <authorList>
            <person name="Kim H.-S."/>
            <person name="Busman M."/>
            <person name="Brown D.W."/>
            <person name="Divon H."/>
            <person name="Uhlig S."/>
            <person name="Proctor R.H."/>
        </authorList>
    </citation>
    <scope>NUCLEOTIDE SEQUENCE [LARGE SCALE GENOMIC DNA]</scope>
    <source>
        <strain evidence="2 3">NRRL 20693</strain>
    </source>
</reference>
<evidence type="ECO:0000313" key="3">
    <source>
        <dbReference type="Proteomes" id="UP000567885"/>
    </source>
</evidence>
<gene>
    <name evidence="2" type="ORF">FHETE_8524</name>
</gene>
<dbReference type="Proteomes" id="UP000567885">
    <property type="component" value="Unassembled WGS sequence"/>
</dbReference>
<organism evidence="2 3">
    <name type="scientific">Fusarium heterosporum</name>
    <dbReference type="NCBI Taxonomy" id="42747"/>
    <lineage>
        <taxon>Eukaryota</taxon>
        <taxon>Fungi</taxon>
        <taxon>Dikarya</taxon>
        <taxon>Ascomycota</taxon>
        <taxon>Pezizomycotina</taxon>
        <taxon>Sordariomycetes</taxon>
        <taxon>Hypocreomycetidae</taxon>
        <taxon>Hypocreales</taxon>
        <taxon>Nectriaceae</taxon>
        <taxon>Fusarium</taxon>
        <taxon>Fusarium heterosporum species complex</taxon>
    </lineage>
</organism>
<feature type="region of interest" description="Disordered" evidence="1">
    <location>
        <begin position="36"/>
        <end position="210"/>
    </location>
</feature>
<sequence length="210" mass="23062">MASEPTPPLPVAASHAQVSNGHSLMLASRSSLFSNLGASRPAGFRSRVIPQDNDNDDDFAIDNTRPNDGIGYVPKGKDVQKFGSAKEERMLRGRMVRSTTSKTKKKVDESESDEDAGRSALGKRKRPRKERETGPDPEPEIQPIHATENEEKGEDGDGIGKDIVMTDNATKEATNLGEETTEKKRKRKSKNKKKQKNEKSETSAPETCTP</sequence>
<protein>
    <submittedName>
        <fullName evidence="2">Uncharacterized protein</fullName>
    </submittedName>
</protein>
<dbReference type="OrthoDB" id="4961474at2759"/>
<keyword evidence="3" id="KW-1185">Reference proteome</keyword>
<feature type="compositionally biased region" description="Basic residues" evidence="1">
    <location>
        <begin position="183"/>
        <end position="196"/>
    </location>
</feature>
<comment type="caution">
    <text evidence="2">The sequence shown here is derived from an EMBL/GenBank/DDBJ whole genome shotgun (WGS) entry which is preliminary data.</text>
</comment>
<accession>A0A8H5T2B3</accession>
<evidence type="ECO:0000256" key="1">
    <source>
        <dbReference type="SAM" id="MobiDB-lite"/>
    </source>
</evidence>
<evidence type="ECO:0000313" key="2">
    <source>
        <dbReference type="EMBL" id="KAF5661290.1"/>
    </source>
</evidence>
<dbReference type="EMBL" id="JAAGWQ010000181">
    <property type="protein sequence ID" value="KAF5661290.1"/>
    <property type="molecule type" value="Genomic_DNA"/>
</dbReference>
<name>A0A8H5T2B3_FUSHE</name>
<dbReference type="AlphaFoldDB" id="A0A8H5T2B3"/>
<proteinExistence type="predicted"/>